<evidence type="ECO:0000313" key="4">
    <source>
        <dbReference type="Proteomes" id="UP000005297"/>
    </source>
</evidence>
<sequence>MLTVTAVSIPSPVPPAGKNKLLPDCRITAHMETIRVRNHDGSACYMHSQAGRYSMAPMENRIIELETRLSYQEHTIGELNEVVTRQQRQIDRLEEAVRQLRQHLKQQGSSGLARPDEEVPPPHY</sequence>
<dbReference type="eggNOG" id="COG2900">
    <property type="taxonomic scope" value="Bacteria"/>
</dbReference>
<feature type="region of interest" description="Disordered" evidence="2">
    <location>
        <begin position="102"/>
        <end position="124"/>
    </location>
</feature>
<proteinExistence type="inferred from homology"/>
<evidence type="ECO:0000256" key="1">
    <source>
        <dbReference type="HAMAP-Rule" id="MF_00715"/>
    </source>
</evidence>
<dbReference type="PANTHER" id="PTHR36508:SF1">
    <property type="entry name" value="PROTEIN SLYX"/>
    <property type="match status" value="1"/>
</dbReference>
<dbReference type="EMBL" id="AATS01000019">
    <property type="protein sequence ID" value="EAU53657.1"/>
    <property type="molecule type" value="Genomic_DNA"/>
</dbReference>
<reference evidence="3 4" key="1">
    <citation type="submission" date="2006-09" db="EMBL/GenBank/DDBJ databases">
        <authorList>
            <person name="Emerson D."/>
            <person name="Ferriera S."/>
            <person name="Johnson J."/>
            <person name="Kravitz S."/>
            <person name="Halpern A."/>
            <person name="Remington K."/>
            <person name="Beeson K."/>
            <person name="Tran B."/>
            <person name="Rogers Y.-H."/>
            <person name="Friedman R."/>
            <person name="Venter J.C."/>
        </authorList>
    </citation>
    <scope>NUCLEOTIDE SEQUENCE [LARGE SCALE GENOMIC DNA]</scope>
    <source>
        <strain evidence="3 4">PV-1</strain>
    </source>
</reference>
<dbReference type="Proteomes" id="UP000005297">
    <property type="component" value="Unassembled WGS sequence"/>
</dbReference>
<dbReference type="PANTHER" id="PTHR36508">
    <property type="entry name" value="PROTEIN SLYX"/>
    <property type="match status" value="1"/>
</dbReference>
<dbReference type="Pfam" id="PF04102">
    <property type="entry name" value="SlyX"/>
    <property type="match status" value="1"/>
</dbReference>
<comment type="similarity">
    <text evidence="1">Belongs to the SlyX family.</text>
</comment>
<dbReference type="InParanoid" id="Q0EWM0"/>
<keyword evidence="4" id="KW-1185">Reference proteome</keyword>
<dbReference type="FunCoup" id="Q0EWM0">
    <property type="interactions" value="1"/>
</dbReference>
<dbReference type="RefSeq" id="WP_009849995.1">
    <property type="nucleotide sequence ID" value="NZ_DS022294.1"/>
</dbReference>
<dbReference type="InterPro" id="IPR007236">
    <property type="entry name" value="SlyX"/>
</dbReference>
<evidence type="ECO:0000313" key="3">
    <source>
        <dbReference type="EMBL" id="EAU53657.1"/>
    </source>
</evidence>
<dbReference type="STRING" id="314344.AL013_08500"/>
<dbReference type="AlphaFoldDB" id="Q0EWM0"/>
<comment type="caution">
    <text evidence="3">The sequence shown here is derived from an EMBL/GenBank/DDBJ whole genome shotgun (WGS) entry which is preliminary data.</text>
</comment>
<gene>
    <name evidence="1" type="primary">slyX</name>
    <name evidence="3" type="ORF">SPV1_12410</name>
</gene>
<dbReference type="Gene3D" id="1.20.5.300">
    <property type="match status" value="1"/>
</dbReference>
<name>Q0EWM0_9PROT</name>
<dbReference type="HAMAP" id="MF_00715">
    <property type="entry name" value="SlyX"/>
    <property type="match status" value="1"/>
</dbReference>
<protein>
    <recommendedName>
        <fullName evidence="1">Protein SlyX homolog</fullName>
    </recommendedName>
</protein>
<accession>Q0EWM0</accession>
<dbReference type="HOGENOM" id="CLU_2001133_0_0_0"/>
<organism evidence="3 4">
    <name type="scientific">Mariprofundus ferrooxydans PV-1</name>
    <dbReference type="NCBI Taxonomy" id="314345"/>
    <lineage>
        <taxon>Bacteria</taxon>
        <taxon>Pseudomonadati</taxon>
        <taxon>Pseudomonadota</taxon>
        <taxon>Candidatius Mariprofundia</taxon>
        <taxon>Mariprofundales</taxon>
        <taxon>Mariprofundaceae</taxon>
        <taxon>Mariprofundus</taxon>
    </lineage>
</organism>
<evidence type="ECO:0000256" key="2">
    <source>
        <dbReference type="SAM" id="MobiDB-lite"/>
    </source>
</evidence>